<comment type="subcellular location">
    <subcellularLocation>
        <location evidence="1">Membrane</location>
        <topology evidence="1">Multi-pass membrane protein</topology>
    </subcellularLocation>
</comment>
<feature type="transmembrane region" description="Helical" evidence="3">
    <location>
        <begin position="337"/>
        <end position="362"/>
    </location>
</feature>
<dbReference type="Gene3D" id="1.20.1250.20">
    <property type="entry name" value="MFS general substrate transporter like domains"/>
    <property type="match status" value="2"/>
</dbReference>
<keyword evidence="3" id="KW-0812">Transmembrane</keyword>
<feature type="transmembrane region" description="Helical" evidence="3">
    <location>
        <begin position="90"/>
        <end position="108"/>
    </location>
</feature>
<evidence type="ECO:0000256" key="1">
    <source>
        <dbReference type="ARBA" id="ARBA00004141"/>
    </source>
</evidence>
<dbReference type="InterPro" id="IPR011701">
    <property type="entry name" value="MFS"/>
</dbReference>
<keyword evidence="3" id="KW-0472">Membrane</keyword>
<evidence type="ECO:0000256" key="3">
    <source>
        <dbReference type="SAM" id="Phobius"/>
    </source>
</evidence>
<feature type="transmembrane region" description="Helical" evidence="3">
    <location>
        <begin position="209"/>
        <end position="229"/>
    </location>
</feature>
<dbReference type="SUPFAM" id="SSF103473">
    <property type="entry name" value="MFS general substrate transporter"/>
    <property type="match status" value="1"/>
</dbReference>
<proteinExistence type="inferred from homology"/>
<dbReference type="EMBL" id="KV417669">
    <property type="protein sequence ID" value="KZP11025.1"/>
    <property type="molecule type" value="Genomic_DNA"/>
</dbReference>
<feature type="transmembrane region" description="Helical" evidence="3">
    <location>
        <begin position="50"/>
        <end position="70"/>
    </location>
</feature>
<feature type="domain" description="Major facilitator superfamily (MFS) profile" evidence="4">
    <location>
        <begin position="249"/>
        <end position="443"/>
    </location>
</feature>
<dbReference type="GO" id="GO:0022857">
    <property type="term" value="F:transmembrane transporter activity"/>
    <property type="evidence" value="ECO:0007669"/>
    <property type="project" value="InterPro"/>
</dbReference>
<reference evidence="5 6" key="1">
    <citation type="journal article" date="2016" name="Mol. Biol. Evol.">
        <title>Comparative Genomics of Early-Diverging Mushroom-Forming Fungi Provides Insights into the Origins of Lignocellulose Decay Capabilities.</title>
        <authorList>
            <person name="Nagy L.G."/>
            <person name="Riley R."/>
            <person name="Tritt A."/>
            <person name="Adam C."/>
            <person name="Daum C."/>
            <person name="Floudas D."/>
            <person name="Sun H."/>
            <person name="Yadav J.S."/>
            <person name="Pangilinan J."/>
            <person name="Larsson K.H."/>
            <person name="Matsuura K."/>
            <person name="Barry K."/>
            <person name="Labutti K."/>
            <person name="Kuo R."/>
            <person name="Ohm R.A."/>
            <person name="Bhattacharya S.S."/>
            <person name="Shirouzu T."/>
            <person name="Yoshinaga Y."/>
            <person name="Martin F.M."/>
            <person name="Grigoriev I.V."/>
            <person name="Hibbett D.S."/>
        </authorList>
    </citation>
    <scope>NUCLEOTIDE SEQUENCE [LARGE SCALE GENOMIC DNA]</scope>
    <source>
        <strain evidence="5 6">CBS 109695</strain>
    </source>
</reference>
<gene>
    <name evidence="5" type="ORF">FIBSPDRAFT_871937</name>
</gene>
<dbReference type="PROSITE" id="PS50850">
    <property type="entry name" value="MFS"/>
    <property type="match status" value="1"/>
</dbReference>
<feature type="transmembrane region" description="Helical" evidence="3">
    <location>
        <begin position="177"/>
        <end position="197"/>
    </location>
</feature>
<keyword evidence="6" id="KW-1185">Reference proteome</keyword>
<feature type="transmembrane region" description="Helical" evidence="3">
    <location>
        <begin position="286"/>
        <end position="303"/>
    </location>
</feature>
<dbReference type="Pfam" id="PF07690">
    <property type="entry name" value="MFS_1"/>
    <property type="match status" value="1"/>
</dbReference>
<dbReference type="InterPro" id="IPR036259">
    <property type="entry name" value="MFS_trans_sf"/>
</dbReference>
<sequence length="443" mass="46136">MSTTTLSQRPVEIELSKLSLRAESSNIAVDAVNAPPPAAEVEDVPPEGGYGWVVVAACSTITFFFVGLTYSWGLIQAQLSAENLASDPTLAFIGSTAIAFISFGAILNTRLIRRIGTRNAALLACTLLGGSQILSGWATHSVPALFVTNGAVLGMGCSICFMACGSLPGQYFKARRGLANGCVFAGGGLGGFVLSFTMDALLRRVDVAWTFRILGVITLAVTLPAAMLLKERTVRPIATVDWTLFADPKFLLLFVGSGIATFPLLVPPFFIPLYAASLGLPTRTGSTLLALFNLASAAGRIGFGQLGDKIGPITALSLAMLLSAGSMLAVWPASDALAPFGVFILLNGVGNGGFFSTIPSVVGHVYGPKRLPSALAMIVTAWGAGYMMGAPVAGYILERYGGSEAGRAAFRPAMYYAGSMSLGSALFTLALRGLMTKKVFGFA</sequence>
<feature type="transmembrane region" description="Helical" evidence="3">
    <location>
        <begin position="374"/>
        <end position="393"/>
    </location>
</feature>
<name>A0A165ZX89_9AGAM</name>
<evidence type="ECO:0000313" key="5">
    <source>
        <dbReference type="EMBL" id="KZP11025.1"/>
    </source>
</evidence>
<evidence type="ECO:0000313" key="6">
    <source>
        <dbReference type="Proteomes" id="UP000076532"/>
    </source>
</evidence>
<organism evidence="5 6">
    <name type="scientific">Athelia psychrophila</name>
    <dbReference type="NCBI Taxonomy" id="1759441"/>
    <lineage>
        <taxon>Eukaryota</taxon>
        <taxon>Fungi</taxon>
        <taxon>Dikarya</taxon>
        <taxon>Basidiomycota</taxon>
        <taxon>Agaricomycotina</taxon>
        <taxon>Agaricomycetes</taxon>
        <taxon>Agaricomycetidae</taxon>
        <taxon>Atheliales</taxon>
        <taxon>Atheliaceae</taxon>
        <taxon>Athelia</taxon>
    </lineage>
</organism>
<evidence type="ECO:0000259" key="4">
    <source>
        <dbReference type="PROSITE" id="PS50850"/>
    </source>
</evidence>
<feature type="transmembrane region" description="Helical" evidence="3">
    <location>
        <begin position="120"/>
        <end position="138"/>
    </location>
</feature>
<evidence type="ECO:0000256" key="2">
    <source>
        <dbReference type="ARBA" id="ARBA00006727"/>
    </source>
</evidence>
<feature type="transmembrane region" description="Helical" evidence="3">
    <location>
        <begin position="310"/>
        <end position="331"/>
    </location>
</feature>
<dbReference type="OrthoDB" id="2213137at2759"/>
<dbReference type="PANTHER" id="PTHR11360">
    <property type="entry name" value="MONOCARBOXYLATE TRANSPORTER"/>
    <property type="match status" value="1"/>
</dbReference>
<dbReference type="InterPro" id="IPR050327">
    <property type="entry name" value="Proton-linked_MCT"/>
</dbReference>
<protein>
    <submittedName>
        <fullName evidence="5">MFS general substrate transporter</fullName>
    </submittedName>
</protein>
<dbReference type="InterPro" id="IPR020846">
    <property type="entry name" value="MFS_dom"/>
</dbReference>
<dbReference type="Proteomes" id="UP000076532">
    <property type="component" value="Unassembled WGS sequence"/>
</dbReference>
<accession>A0A165ZX89</accession>
<feature type="transmembrane region" description="Helical" evidence="3">
    <location>
        <begin position="413"/>
        <end position="431"/>
    </location>
</feature>
<feature type="transmembrane region" description="Helical" evidence="3">
    <location>
        <begin position="144"/>
        <end position="165"/>
    </location>
</feature>
<dbReference type="GO" id="GO:0016020">
    <property type="term" value="C:membrane"/>
    <property type="evidence" value="ECO:0007669"/>
    <property type="project" value="UniProtKB-SubCell"/>
</dbReference>
<dbReference type="AlphaFoldDB" id="A0A165ZX89"/>
<feature type="transmembrane region" description="Helical" evidence="3">
    <location>
        <begin position="250"/>
        <end position="274"/>
    </location>
</feature>
<keyword evidence="3" id="KW-1133">Transmembrane helix</keyword>
<dbReference type="STRING" id="436010.A0A165ZX89"/>
<dbReference type="PANTHER" id="PTHR11360:SF305">
    <property type="entry name" value="MAJOR FACILITATOR SUPERFAMILY (MFS) PROFILE DOMAIN-CONTAINING PROTEIN"/>
    <property type="match status" value="1"/>
</dbReference>
<comment type="similarity">
    <text evidence="2">Belongs to the major facilitator superfamily. Monocarboxylate porter (TC 2.A.1.13) family.</text>
</comment>